<dbReference type="Gene3D" id="3.40.190.10">
    <property type="entry name" value="Periplasmic binding protein-like II"/>
    <property type="match status" value="1"/>
</dbReference>
<comment type="similarity">
    <text evidence="1">Belongs to the bacterial solute-binding protein 5 family.</text>
</comment>
<sequence>MSSLFTESREAGQRLRREQSSLRAKWPSRSQWRQLFKVLNKKEKIIFFVFLFLVLGSFLFLSNSFYLKNTEIQPAKGGTYIEGLVGSPRFINPVYAQADDVDRDLTELIYSGLMKYNEKGEIVLDLAKEYKILEDGKIFEFYLKEDLLWSDGKPLTADDIIFTIKAIQNPSLKSPIRASWLGVKVEKFSELGIRFELRNPSVVFLENCTLKILPKHIWEDISDQNFPLSIYNLKPIGSGPYKVKEITQDKEGNIKSLELMTNPNYYGNLPYIQRVIFSFFSNEDELVLAFNSNQIKGFSLIAFLPEKNQKLKNDGFFEYRPLIPRYFAVFLNPEKSKILTDKKVRQALNYGTNKEEIINEVLSGQGRTVDSPILPDIYDFENPSKIYEFDLEKAKQILDEAGFIEKENGIREKVIKKEPAFQFKSDLQVGSQGSEVQELQKCLAKDPDVYPEGEITGYFGEKTKTAVIKFQEKYKEEILKPYGLTAGTGRVLKSTRDKLNQLCAPYSKEVLSLSFTLTTLKQPDRPVLVDIASILKNQWQALGINLEIKTIDSNNFSEEIIRPRNYEMLLFGQVLEIIPDPFPFWHSSQTKDPGLNLAGYENKESDKLLEEARQTLDQEKRKIALEKFQDILIEDAPAVFLYGTDYFYLVLKEIKGVSAKIITDPSQRFSGIENWYIKTKRAWK</sequence>
<protein>
    <recommendedName>
        <fullName evidence="6">Solute-binding protein family 5 domain-containing protein</fullName>
    </recommendedName>
</protein>
<proteinExistence type="inferred from homology"/>
<dbReference type="SUPFAM" id="SSF53850">
    <property type="entry name" value="Periplasmic binding protein-like II"/>
    <property type="match status" value="2"/>
</dbReference>
<evidence type="ECO:0000256" key="4">
    <source>
        <dbReference type="SAM" id="Coils"/>
    </source>
</evidence>
<name>A0A2G9YZ81_9BACT</name>
<reference evidence="7 8" key="1">
    <citation type="submission" date="2017-09" db="EMBL/GenBank/DDBJ databases">
        <title>Depth-based differentiation of microbial function through sediment-hosted aquifers and enrichment of novel symbionts in the deep terrestrial subsurface.</title>
        <authorList>
            <person name="Probst A.J."/>
            <person name="Ladd B."/>
            <person name="Jarett J.K."/>
            <person name="Geller-Mcgrath D.E."/>
            <person name="Sieber C.M."/>
            <person name="Emerson J.B."/>
            <person name="Anantharaman K."/>
            <person name="Thomas B.C."/>
            <person name="Malmstrom R."/>
            <person name="Stieglmeier M."/>
            <person name="Klingl A."/>
            <person name="Woyke T."/>
            <person name="Ryan C.M."/>
            <person name="Banfield J.F."/>
        </authorList>
    </citation>
    <scope>NUCLEOTIDE SEQUENCE [LARGE SCALE GENOMIC DNA]</scope>
    <source>
        <strain evidence="7">CG23_combo_of_CG06-09_8_20_14_all_37_18</strain>
    </source>
</reference>
<dbReference type="AlphaFoldDB" id="A0A2G9YZ81"/>
<evidence type="ECO:0000256" key="3">
    <source>
        <dbReference type="ARBA" id="ARBA00022729"/>
    </source>
</evidence>
<evidence type="ECO:0000313" key="7">
    <source>
        <dbReference type="EMBL" id="PIP24548.1"/>
    </source>
</evidence>
<evidence type="ECO:0000259" key="6">
    <source>
        <dbReference type="Pfam" id="PF00496"/>
    </source>
</evidence>
<dbReference type="PANTHER" id="PTHR30290:SF9">
    <property type="entry name" value="OLIGOPEPTIDE-BINDING PROTEIN APPA"/>
    <property type="match status" value="1"/>
</dbReference>
<evidence type="ECO:0000256" key="1">
    <source>
        <dbReference type="ARBA" id="ARBA00005695"/>
    </source>
</evidence>
<evidence type="ECO:0000256" key="5">
    <source>
        <dbReference type="SAM" id="Phobius"/>
    </source>
</evidence>
<dbReference type="Gene3D" id="1.10.101.10">
    <property type="entry name" value="PGBD-like superfamily/PGBD"/>
    <property type="match status" value="1"/>
</dbReference>
<dbReference type="PIRSF" id="PIRSF002741">
    <property type="entry name" value="MppA"/>
    <property type="match status" value="1"/>
</dbReference>
<evidence type="ECO:0000256" key="2">
    <source>
        <dbReference type="ARBA" id="ARBA00022448"/>
    </source>
</evidence>
<dbReference type="Gene3D" id="3.10.105.10">
    <property type="entry name" value="Dipeptide-binding Protein, Domain 3"/>
    <property type="match status" value="1"/>
</dbReference>
<dbReference type="SUPFAM" id="SSF47090">
    <property type="entry name" value="PGBD-like"/>
    <property type="match status" value="1"/>
</dbReference>
<dbReference type="EMBL" id="PCRQ01000002">
    <property type="protein sequence ID" value="PIP24548.1"/>
    <property type="molecule type" value="Genomic_DNA"/>
</dbReference>
<keyword evidence="2" id="KW-0813">Transport</keyword>
<dbReference type="InterPro" id="IPR030678">
    <property type="entry name" value="Peptide/Ni-bd"/>
</dbReference>
<dbReference type="InterPro" id="IPR036366">
    <property type="entry name" value="PGBDSf"/>
</dbReference>
<dbReference type="InterPro" id="IPR039424">
    <property type="entry name" value="SBP_5"/>
</dbReference>
<keyword evidence="3" id="KW-0732">Signal</keyword>
<comment type="caution">
    <text evidence="7">The sequence shown here is derived from an EMBL/GenBank/DDBJ whole genome shotgun (WGS) entry which is preliminary data.</text>
</comment>
<dbReference type="PANTHER" id="PTHR30290">
    <property type="entry name" value="PERIPLASMIC BINDING COMPONENT OF ABC TRANSPORTER"/>
    <property type="match status" value="1"/>
</dbReference>
<gene>
    <name evidence="7" type="ORF">COX35_00020</name>
</gene>
<dbReference type="GO" id="GO:0042597">
    <property type="term" value="C:periplasmic space"/>
    <property type="evidence" value="ECO:0007669"/>
    <property type="project" value="UniProtKB-ARBA"/>
</dbReference>
<dbReference type="GO" id="GO:0015833">
    <property type="term" value="P:peptide transport"/>
    <property type="evidence" value="ECO:0007669"/>
    <property type="project" value="TreeGrafter"/>
</dbReference>
<accession>A0A2G9YZ81</accession>
<dbReference type="GO" id="GO:0043190">
    <property type="term" value="C:ATP-binding cassette (ABC) transporter complex"/>
    <property type="evidence" value="ECO:0007669"/>
    <property type="project" value="InterPro"/>
</dbReference>
<feature type="domain" description="Solute-binding protein family 5" evidence="6">
    <location>
        <begin position="121"/>
        <end position="419"/>
    </location>
</feature>
<organism evidence="7 8">
    <name type="scientific">Candidatus Nealsonbacteria bacterium CG23_combo_of_CG06-09_8_20_14_all_37_18</name>
    <dbReference type="NCBI Taxonomy" id="1974720"/>
    <lineage>
        <taxon>Bacteria</taxon>
        <taxon>Candidatus Nealsoniibacteriota</taxon>
    </lineage>
</organism>
<dbReference type="Proteomes" id="UP000229952">
    <property type="component" value="Unassembled WGS sequence"/>
</dbReference>
<keyword evidence="4" id="KW-0175">Coiled coil</keyword>
<feature type="coiled-coil region" evidence="4">
    <location>
        <begin position="602"/>
        <end position="629"/>
    </location>
</feature>
<keyword evidence="5" id="KW-0472">Membrane</keyword>
<evidence type="ECO:0000313" key="8">
    <source>
        <dbReference type="Proteomes" id="UP000229952"/>
    </source>
</evidence>
<dbReference type="InterPro" id="IPR000914">
    <property type="entry name" value="SBP_5_dom"/>
</dbReference>
<feature type="domain" description="Solute-binding protein family 5" evidence="6">
    <location>
        <begin position="470"/>
        <end position="589"/>
    </location>
</feature>
<feature type="transmembrane region" description="Helical" evidence="5">
    <location>
        <begin position="45"/>
        <end position="66"/>
    </location>
</feature>
<dbReference type="InterPro" id="IPR036365">
    <property type="entry name" value="PGBD-like_sf"/>
</dbReference>
<dbReference type="Pfam" id="PF00496">
    <property type="entry name" value="SBP_bac_5"/>
    <property type="match status" value="2"/>
</dbReference>
<keyword evidence="5" id="KW-1133">Transmembrane helix</keyword>
<dbReference type="GO" id="GO:1904680">
    <property type="term" value="F:peptide transmembrane transporter activity"/>
    <property type="evidence" value="ECO:0007669"/>
    <property type="project" value="TreeGrafter"/>
</dbReference>
<keyword evidence="5" id="KW-0812">Transmembrane</keyword>